<sequence>MDVKTLNSDYFNMDPHEGRRNGIEKYIITRYRDHKYRFKQKFFDQKGGENKDDIMEDVPKFGDEEWKDYVEYYKAPEVKARFITNKSNKAKQTIKGHGGRTSLAQCRHMFQKEGSQEPSSAIQAYRRHYTNPKGNFFQAEPVAYYRFNKNIRRCRRRISCGRSWGNVPGGNVVLGQYPG</sequence>
<keyword evidence="2" id="KW-1185">Reference proteome</keyword>
<name>A0AAD8KB70_TARER</name>
<dbReference type="InterPro" id="IPR004252">
    <property type="entry name" value="Probable_transposase_24"/>
</dbReference>
<proteinExistence type="predicted"/>
<dbReference type="AlphaFoldDB" id="A0AAD8KB70"/>
<dbReference type="Proteomes" id="UP001229421">
    <property type="component" value="Unassembled WGS sequence"/>
</dbReference>
<comment type="caution">
    <text evidence="1">The sequence shown here is derived from an EMBL/GenBank/DDBJ whole genome shotgun (WGS) entry which is preliminary data.</text>
</comment>
<reference evidence="1" key="1">
    <citation type="journal article" date="2023" name="bioRxiv">
        <title>Improved chromosome-level genome assembly for marigold (Tagetes erecta).</title>
        <authorList>
            <person name="Jiang F."/>
            <person name="Yuan L."/>
            <person name="Wang S."/>
            <person name="Wang H."/>
            <person name="Xu D."/>
            <person name="Wang A."/>
            <person name="Fan W."/>
        </authorList>
    </citation>
    <scope>NUCLEOTIDE SEQUENCE</scope>
    <source>
        <strain evidence="1">WSJ</strain>
        <tissue evidence="1">Leaf</tissue>
    </source>
</reference>
<gene>
    <name evidence="1" type="ORF">QVD17_28777</name>
</gene>
<dbReference type="EMBL" id="JAUHHV010000007">
    <property type="protein sequence ID" value="KAK1419579.1"/>
    <property type="molecule type" value="Genomic_DNA"/>
</dbReference>
<dbReference type="Pfam" id="PF03004">
    <property type="entry name" value="Transposase_24"/>
    <property type="match status" value="1"/>
</dbReference>
<organism evidence="1 2">
    <name type="scientific">Tagetes erecta</name>
    <name type="common">African marigold</name>
    <dbReference type="NCBI Taxonomy" id="13708"/>
    <lineage>
        <taxon>Eukaryota</taxon>
        <taxon>Viridiplantae</taxon>
        <taxon>Streptophyta</taxon>
        <taxon>Embryophyta</taxon>
        <taxon>Tracheophyta</taxon>
        <taxon>Spermatophyta</taxon>
        <taxon>Magnoliopsida</taxon>
        <taxon>eudicotyledons</taxon>
        <taxon>Gunneridae</taxon>
        <taxon>Pentapetalae</taxon>
        <taxon>asterids</taxon>
        <taxon>campanulids</taxon>
        <taxon>Asterales</taxon>
        <taxon>Asteraceae</taxon>
        <taxon>Asteroideae</taxon>
        <taxon>Heliantheae alliance</taxon>
        <taxon>Tageteae</taxon>
        <taxon>Tagetes</taxon>
    </lineage>
</organism>
<evidence type="ECO:0000313" key="2">
    <source>
        <dbReference type="Proteomes" id="UP001229421"/>
    </source>
</evidence>
<evidence type="ECO:0000313" key="1">
    <source>
        <dbReference type="EMBL" id="KAK1419579.1"/>
    </source>
</evidence>
<accession>A0AAD8KB70</accession>
<protein>
    <submittedName>
        <fullName evidence="1">Uncharacterized protein</fullName>
    </submittedName>
</protein>